<evidence type="ECO:0000259" key="3">
    <source>
        <dbReference type="SMART" id="SM00047"/>
    </source>
</evidence>
<evidence type="ECO:0000256" key="1">
    <source>
        <dbReference type="ARBA" id="ARBA00022801"/>
    </source>
</evidence>
<dbReference type="GO" id="GO:0004040">
    <property type="term" value="F:amidase activity"/>
    <property type="evidence" value="ECO:0007669"/>
    <property type="project" value="InterPro"/>
</dbReference>
<dbReference type="InterPro" id="IPR051056">
    <property type="entry name" value="Glycosyl_Hydrolase_73"/>
</dbReference>
<reference evidence="4 5" key="1">
    <citation type="submission" date="2016-10" db="EMBL/GenBank/DDBJ databases">
        <authorList>
            <person name="de Groot N.N."/>
        </authorList>
    </citation>
    <scope>NUCLEOTIDE SEQUENCE [LARGE SCALE GENOMIC DNA]</scope>
    <source>
        <strain evidence="4 5">DSM 20475</strain>
    </source>
</reference>
<dbReference type="PANTHER" id="PTHR33308">
    <property type="entry name" value="PEPTIDOGLYCAN HYDROLASE FLGJ"/>
    <property type="match status" value="1"/>
</dbReference>
<dbReference type="AlphaFoldDB" id="A0A1G6ZJB5"/>
<dbReference type="Proteomes" id="UP000198995">
    <property type="component" value="Unassembled WGS sequence"/>
</dbReference>
<proteinExistence type="predicted"/>
<keyword evidence="5" id="KW-1185">Reference proteome</keyword>
<dbReference type="RefSeq" id="WP_091792294.1">
    <property type="nucleotide sequence ID" value="NZ_FNAF01000013.1"/>
</dbReference>
<dbReference type="SMART" id="SM00047">
    <property type="entry name" value="LYZ2"/>
    <property type="match status" value="1"/>
</dbReference>
<dbReference type="Gene3D" id="1.10.530.10">
    <property type="match status" value="1"/>
</dbReference>
<gene>
    <name evidence="4" type="ORF">SAMN04489866_11338</name>
</gene>
<dbReference type="EMBL" id="FNAF01000013">
    <property type="protein sequence ID" value="SDE02407.1"/>
    <property type="molecule type" value="Genomic_DNA"/>
</dbReference>
<dbReference type="InterPro" id="IPR002901">
    <property type="entry name" value="MGlyc_endo_b_GlcNAc-like_dom"/>
</dbReference>
<dbReference type="PANTHER" id="PTHR33308:SF9">
    <property type="entry name" value="PEPTIDOGLYCAN HYDROLASE FLGJ"/>
    <property type="match status" value="1"/>
</dbReference>
<name>A0A1G6ZJB5_PEPNI</name>
<dbReference type="OrthoDB" id="977752at2"/>
<organism evidence="4 5">
    <name type="scientific">Peptococcus niger</name>
    <dbReference type="NCBI Taxonomy" id="2741"/>
    <lineage>
        <taxon>Bacteria</taxon>
        <taxon>Bacillati</taxon>
        <taxon>Bacillota</taxon>
        <taxon>Clostridia</taxon>
        <taxon>Eubacteriales</taxon>
        <taxon>Peptococcaceae</taxon>
        <taxon>Peptococcus</taxon>
    </lineage>
</organism>
<feature type="region of interest" description="Disordered" evidence="2">
    <location>
        <begin position="1"/>
        <end position="21"/>
    </location>
</feature>
<evidence type="ECO:0000313" key="5">
    <source>
        <dbReference type="Proteomes" id="UP000198995"/>
    </source>
</evidence>
<feature type="domain" description="Mannosyl-glycoprotein endo-beta-N-acetylglucosamidase-like" evidence="3">
    <location>
        <begin position="64"/>
        <end position="216"/>
    </location>
</feature>
<accession>A0A1G6ZJB5</accession>
<dbReference type="Pfam" id="PF01832">
    <property type="entry name" value="Glucosaminidase"/>
    <property type="match status" value="1"/>
</dbReference>
<keyword evidence="1 4" id="KW-0378">Hydrolase</keyword>
<dbReference type="Gene3D" id="4.10.80.30">
    <property type="entry name" value="DNA polymerase, domain 6"/>
    <property type="match status" value="1"/>
</dbReference>
<feature type="compositionally biased region" description="Basic residues" evidence="2">
    <location>
        <begin position="7"/>
        <end position="21"/>
    </location>
</feature>
<dbReference type="STRING" id="2741.SAMN04489866_11338"/>
<sequence>MVTTPSRRPRRGSKRAVPRNRRYRQRNAQVFKSRAFILLVFFALLALAIGLNVNQTRGASIEFTGEFTGNHEAYFEQMAPLAQKYGRKQGIYPSLILAQSALESGFGQSDLAKVHHNFFGIKRTAQESSAAYQTEEVLGGESVTVTANFRAYDSVEDSVKDYAVLVGTLPRYRGVVEADSPEEAARALVQGGYATDPAYAEKLIHMIQTYNLKQYDGQ</sequence>
<protein>
    <submittedName>
        <fullName evidence="4">Flagellum-specific peptidoglycan hydrolase FlgJ</fullName>
    </submittedName>
</protein>
<evidence type="ECO:0000313" key="4">
    <source>
        <dbReference type="EMBL" id="SDE02407.1"/>
    </source>
</evidence>
<evidence type="ECO:0000256" key="2">
    <source>
        <dbReference type="SAM" id="MobiDB-lite"/>
    </source>
</evidence>